<protein>
    <recommendedName>
        <fullName evidence="4">NADP-dependent oxidoreductase domain-containing protein</fullName>
    </recommendedName>
</protein>
<dbReference type="AlphaFoldDB" id="G2Q0U1"/>
<evidence type="ECO:0000313" key="3">
    <source>
        <dbReference type="Proteomes" id="UP000007322"/>
    </source>
</evidence>
<dbReference type="KEGG" id="mtm:MYCTH_2106095"/>
<keyword evidence="3" id="KW-1185">Reference proteome</keyword>
<feature type="region of interest" description="Disordered" evidence="1">
    <location>
        <begin position="1"/>
        <end position="22"/>
    </location>
</feature>
<accession>G2Q0U1</accession>
<dbReference type="RefSeq" id="XP_003658486.1">
    <property type="nucleotide sequence ID" value="XM_003658438.1"/>
</dbReference>
<evidence type="ECO:0000256" key="1">
    <source>
        <dbReference type="SAM" id="MobiDB-lite"/>
    </source>
</evidence>
<dbReference type="InParanoid" id="G2Q0U1"/>
<dbReference type="OrthoDB" id="37537at2759"/>
<proteinExistence type="predicted"/>
<dbReference type="Proteomes" id="UP000007322">
    <property type="component" value="Chromosome 1"/>
</dbReference>
<dbReference type="HOGENOM" id="CLU_1778745_0_0_1"/>
<evidence type="ECO:0008006" key="4">
    <source>
        <dbReference type="Google" id="ProtNLM"/>
    </source>
</evidence>
<reference evidence="2 3" key="1">
    <citation type="journal article" date="2011" name="Nat. Biotechnol.">
        <title>Comparative genomic analysis of the thermophilic biomass-degrading fungi Myceliophthora thermophila and Thielavia terrestris.</title>
        <authorList>
            <person name="Berka R.M."/>
            <person name="Grigoriev I.V."/>
            <person name="Otillar R."/>
            <person name="Salamov A."/>
            <person name="Grimwood J."/>
            <person name="Reid I."/>
            <person name="Ishmael N."/>
            <person name="John T."/>
            <person name="Darmond C."/>
            <person name="Moisan M.-C."/>
            <person name="Henrissat B."/>
            <person name="Coutinho P.M."/>
            <person name="Lombard V."/>
            <person name="Natvig D.O."/>
            <person name="Lindquist E."/>
            <person name="Schmutz J."/>
            <person name="Lucas S."/>
            <person name="Harris P."/>
            <person name="Powlowski J."/>
            <person name="Bellemare A."/>
            <person name="Taylor D."/>
            <person name="Butler G."/>
            <person name="de Vries R.P."/>
            <person name="Allijn I.E."/>
            <person name="van den Brink J."/>
            <person name="Ushinsky S."/>
            <person name="Storms R."/>
            <person name="Powell A.J."/>
            <person name="Paulsen I.T."/>
            <person name="Elbourne L.D.H."/>
            <person name="Baker S.E."/>
            <person name="Magnuson J."/>
            <person name="LaBoissiere S."/>
            <person name="Clutterbuck A.J."/>
            <person name="Martinez D."/>
            <person name="Wogulis M."/>
            <person name="de Leon A.L."/>
            <person name="Rey M.W."/>
            <person name="Tsang A."/>
        </authorList>
    </citation>
    <scope>NUCLEOTIDE SEQUENCE [LARGE SCALE GENOMIC DNA]</scope>
    <source>
        <strain evidence="3">ATCC 42464 / BCRC 31852 / DSM 1799</strain>
    </source>
</reference>
<dbReference type="SUPFAM" id="SSF51430">
    <property type="entry name" value="NAD(P)-linked oxidoreductase"/>
    <property type="match status" value="1"/>
</dbReference>
<evidence type="ECO:0000313" key="2">
    <source>
        <dbReference type="EMBL" id="AEO53241.1"/>
    </source>
</evidence>
<dbReference type="EMBL" id="CP003002">
    <property type="protein sequence ID" value="AEO53241.1"/>
    <property type="molecule type" value="Genomic_DNA"/>
</dbReference>
<dbReference type="InterPro" id="IPR036812">
    <property type="entry name" value="NAD(P)_OxRdtase_dom_sf"/>
</dbReference>
<dbReference type="OMA" id="YYYRIDQ"/>
<sequence length="146" mass="16244">MPRINGQEVGTTGHGLMGHIRRPDPIPHERAFEMMRTALAKGMNFWNGGEFYGTPENNAMTLRPSWTPTWPSTQRTPTRQLNGHKKLDVFECARRDPKVPMDAEVAASTIHEAVKHAKIVAVEAELSIFCPEVLTNGVACRVRAVV</sequence>
<name>G2Q0U1_THET4</name>
<gene>
    <name evidence="2" type="ORF">MYCTH_2106095</name>
</gene>
<dbReference type="VEuPathDB" id="FungiDB:MYCTH_2106095"/>
<dbReference type="GeneID" id="11505759"/>
<organism evidence="2 3">
    <name type="scientific">Thermothelomyces thermophilus (strain ATCC 42464 / BCRC 31852 / DSM 1799)</name>
    <name type="common">Sporotrichum thermophile</name>
    <dbReference type="NCBI Taxonomy" id="573729"/>
    <lineage>
        <taxon>Eukaryota</taxon>
        <taxon>Fungi</taxon>
        <taxon>Dikarya</taxon>
        <taxon>Ascomycota</taxon>
        <taxon>Pezizomycotina</taxon>
        <taxon>Sordariomycetes</taxon>
        <taxon>Sordariomycetidae</taxon>
        <taxon>Sordariales</taxon>
        <taxon>Chaetomiaceae</taxon>
        <taxon>Thermothelomyces</taxon>
    </lineage>
</organism>
<dbReference type="eggNOG" id="KOG1575">
    <property type="taxonomic scope" value="Eukaryota"/>
</dbReference>